<proteinExistence type="predicted"/>
<accession>A0A7X5YKC6</accession>
<dbReference type="PRINTS" id="PR01996">
    <property type="entry name" value="MTP1FAMILY"/>
</dbReference>
<comment type="caution">
    <text evidence="1">The sequence shown here is derived from an EMBL/GenBank/DDBJ whole genome shotgun (WGS) entry which is preliminary data.</text>
</comment>
<evidence type="ECO:0000313" key="2">
    <source>
        <dbReference type="Proteomes" id="UP000587415"/>
    </source>
</evidence>
<gene>
    <name evidence="1" type="ORF">GGQ87_001778</name>
</gene>
<dbReference type="RefSeq" id="WP_168046694.1">
    <property type="nucleotide sequence ID" value="NZ_JAATJM010000001.1"/>
</dbReference>
<dbReference type="Pfam" id="PF06199">
    <property type="entry name" value="Phage_tail_2"/>
    <property type="match status" value="1"/>
</dbReference>
<name>A0A7X5YKC6_9CAUL</name>
<evidence type="ECO:0000313" key="1">
    <source>
        <dbReference type="EMBL" id="NJC41520.1"/>
    </source>
</evidence>
<sequence length="136" mass="14244">MTAQRGKDILLKIEGAPGVFTTVAGLRARTLSLNARTVDATDGDSAGRWRELLNGAGVKSAAVAGQGIFRDAASDALIREAFFDQTARMWRLIVPDFGTLEGPFLIAALEYAGEHEGEATFAISLASAGEVTFGAA</sequence>
<dbReference type="NCBIfam" id="TIGR02126">
    <property type="entry name" value="phgtail_TP901_1"/>
    <property type="match status" value="1"/>
</dbReference>
<reference evidence="1 2" key="1">
    <citation type="submission" date="2020-03" db="EMBL/GenBank/DDBJ databases">
        <title>Genomic Encyclopedia of Type Strains, Phase IV (KMG-IV): sequencing the most valuable type-strain genomes for metagenomic binning, comparative biology and taxonomic classification.</title>
        <authorList>
            <person name="Goeker M."/>
        </authorList>
    </citation>
    <scope>NUCLEOTIDE SEQUENCE [LARGE SCALE GENOMIC DNA]</scope>
    <source>
        <strain evidence="1 2">DSM 4736</strain>
    </source>
</reference>
<keyword evidence="2" id="KW-1185">Reference proteome</keyword>
<dbReference type="AlphaFoldDB" id="A0A7X5YKC6"/>
<organism evidence="1 2">
    <name type="scientific">Brevundimonas alba</name>
    <dbReference type="NCBI Taxonomy" id="74314"/>
    <lineage>
        <taxon>Bacteria</taxon>
        <taxon>Pseudomonadati</taxon>
        <taxon>Pseudomonadota</taxon>
        <taxon>Alphaproteobacteria</taxon>
        <taxon>Caulobacterales</taxon>
        <taxon>Caulobacteraceae</taxon>
        <taxon>Brevundimonas</taxon>
    </lineage>
</organism>
<protein>
    <submittedName>
        <fullName evidence="1">TP901-1 family phage major tail protein</fullName>
    </submittedName>
</protein>
<dbReference type="Proteomes" id="UP000587415">
    <property type="component" value="Unassembled WGS sequence"/>
</dbReference>
<dbReference type="InterPro" id="IPR022344">
    <property type="entry name" value="GTA_major-tail"/>
</dbReference>
<dbReference type="EMBL" id="JAATJM010000001">
    <property type="protein sequence ID" value="NJC41520.1"/>
    <property type="molecule type" value="Genomic_DNA"/>
</dbReference>
<dbReference type="InterPro" id="IPR011855">
    <property type="entry name" value="Phgtail_TP901_1"/>
</dbReference>